<evidence type="ECO:0000313" key="8">
    <source>
        <dbReference type="Proteomes" id="UP000009168"/>
    </source>
</evidence>
<name>I7MEY2_TETTS</name>
<evidence type="ECO:0000259" key="6">
    <source>
        <dbReference type="PROSITE" id="PS50850"/>
    </source>
</evidence>
<dbReference type="GO" id="GO:0022857">
    <property type="term" value="F:transmembrane transporter activity"/>
    <property type="evidence" value="ECO:0007669"/>
    <property type="project" value="InterPro"/>
</dbReference>
<feature type="transmembrane region" description="Helical" evidence="5">
    <location>
        <begin position="400"/>
        <end position="420"/>
    </location>
</feature>
<feature type="transmembrane region" description="Helical" evidence="5">
    <location>
        <begin position="160"/>
        <end position="180"/>
    </location>
</feature>
<dbReference type="Pfam" id="PF00083">
    <property type="entry name" value="Sugar_tr"/>
    <property type="match status" value="1"/>
</dbReference>
<dbReference type="InterPro" id="IPR005828">
    <property type="entry name" value="MFS_sugar_transport-like"/>
</dbReference>
<evidence type="ECO:0000256" key="5">
    <source>
        <dbReference type="SAM" id="Phobius"/>
    </source>
</evidence>
<feature type="transmembrane region" description="Helical" evidence="5">
    <location>
        <begin position="458"/>
        <end position="480"/>
    </location>
</feature>
<dbReference type="STRING" id="312017.I7MEY2"/>
<dbReference type="eggNOG" id="KOG0255">
    <property type="taxonomic scope" value="Eukaryota"/>
</dbReference>
<dbReference type="Proteomes" id="UP000009168">
    <property type="component" value="Unassembled WGS sequence"/>
</dbReference>
<feature type="transmembrane region" description="Helical" evidence="5">
    <location>
        <begin position="432"/>
        <end position="452"/>
    </location>
</feature>
<evidence type="ECO:0000313" key="7">
    <source>
        <dbReference type="EMBL" id="EAR98022.1"/>
    </source>
</evidence>
<dbReference type="GeneID" id="7847230"/>
<sequence>MSIEQSIREQEIDIEEAMEKVGQSHKYQKIVLIASMLGLFLVAYSFMMITYYLSPPAFECFKDGIWSSCDEDSGACDSNVISHLLYEKNRSISAELDLYCSKRIWRTVIQSMPFFGCVLGTLTFNFLSDNKGRTLAIQICWTIGSIFSLILNFAVNIPMLMIGAFGLGLGVQPLGVLLLVHSSELSSGKFRVVGVILLQVVWSLNEIQYIWMIDVLPNWKWCTFFFFTLPFCILNIYPFTFLHDSPRFLYSKNRQKCLKTLNYIAKVNKKEQISNEELTDVAIKYDKIYSYLDLFRYKSQRVNTILLNILFVTPHVLYYGIQVSLDQLGSSFGYNSLIIGISELVGYFISNLISHKYPRKLGTFFTILVTCLISISFYFYSIPSSCSSESDTCWQKIFQSVMLALARCVVSVTFSVVIIWCGESYPTTLRSVGFGLSFAYGYFGSFLAPYVVDTSNRIGINPMVSLGVLTLSGCVAALFLKETIGQPIQQDIPELQQIDSSKQSLLLK</sequence>
<feature type="transmembrane region" description="Helical" evidence="5">
    <location>
        <begin position="30"/>
        <end position="53"/>
    </location>
</feature>
<feature type="transmembrane region" description="Helical" evidence="5">
    <location>
        <begin position="361"/>
        <end position="380"/>
    </location>
</feature>
<feature type="transmembrane region" description="Helical" evidence="5">
    <location>
        <begin position="192"/>
        <end position="211"/>
    </location>
</feature>
<dbReference type="OMA" id="FLGHWWW"/>
<dbReference type="AlphaFoldDB" id="I7MEY2"/>
<feature type="transmembrane region" description="Helical" evidence="5">
    <location>
        <begin position="135"/>
        <end position="154"/>
    </location>
</feature>
<dbReference type="EMBL" id="GG662656">
    <property type="protein sequence ID" value="EAR98022.1"/>
    <property type="molecule type" value="Genomic_DNA"/>
</dbReference>
<feature type="transmembrane region" description="Helical" evidence="5">
    <location>
        <begin position="108"/>
        <end position="128"/>
    </location>
</feature>
<evidence type="ECO:0000256" key="3">
    <source>
        <dbReference type="ARBA" id="ARBA00022989"/>
    </source>
</evidence>
<keyword evidence="8" id="KW-1185">Reference proteome</keyword>
<organism evidence="7 8">
    <name type="scientific">Tetrahymena thermophila (strain SB210)</name>
    <dbReference type="NCBI Taxonomy" id="312017"/>
    <lineage>
        <taxon>Eukaryota</taxon>
        <taxon>Sar</taxon>
        <taxon>Alveolata</taxon>
        <taxon>Ciliophora</taxon>
        <taxon>Intramacronucleata</taxon>
        <taxon>Oligohymenophorea</taxon>
        <taxon>Hymenostomatida</taxon>
        <taxon>Tetrahymenina</taxon>
        <taxon>Tetrahymenidae</taxon>
        <taxon>Tetrahymena</taxon>
    </lineage>
</organism>
<feature type="transmembrane region" description="Helical" evidence="5">
    <location>
        <begin position="223"/>
        <end position="242"/>
    </location>
</feature>
<dbReference type="InterPro" id="IPR020846">
    <property type="entry name" value="MFS_dom"/>
</dbReference>
<accession>I7MEY2</accession>
<dbReference type="PANTHER" id="PTHR24064">
    <property type="entry name" value="SOLUTE CARRIER FAMILY 22 MEMBER"/>
    <property type="match status" value="1"/>
</dbReference>
<comment type="subcellular location">
    <subcellularLocation>
        <location evidence="1">Membrane</location>
        <topology evidence="1">Multi-pass membrane protein</topology>
    </subcellularLocation>
</comment>
<evidence type="ECO:0000256" key="1">
    <source>
        <dbReference type="ARBA" id="ARBA00004141"/>
    </source>
</evidence>
<dbReference type="OrthoDB" id="3936150at2759"/>
<evidence type="ECO:0000256" key="2">
    <source>
        <dbReference type="ARBA" id="ARBA00022692"/>
    </source>
</evidence>
<dbReference type="InterPro" id="IPR036259">
    <property type="entry name" value="MFS_trans_sf"/>
</dbReference>
<feature type="transmembrane region" description="Helical" evidence="5">
    <location>
        <begin position="331"/>
        <end position="349"/>
    </location>
</feature>
<keyword evidence="3 5" id="KW-1133">Transmembrane helix</keyword>
<dbReference type="InParanoid" id="I7MEY2"/>
<dbReference type="RefSeq" id="XP_001018267.1">
    <property type="nucleotide sequence ID" value="XM_001018267.1"/>
</dbReference>
<evidence type="ECO:0000256" key="4">
    <source>
        <dbReference type="ARBA" id="ARBA00023136"/>
    </source>
</evidence>
<reference evidence="8" key="1">
    <citation type="journal article" date="2006" name="PLoS Biol.">
        <title>Macronuclear genome sequence of the ciliate Tetrahymena thermophila, a model eukaryote.</title>
        <authorList>
            <person name="Eisen J.A."/>
            <person name="Coyne R.S."/>
            <person name="Wu M."/>
            <person name="Wu D."/>
            <person name="Thiagarajan M."/>
            <person name="Wortman J.R."/>
            <person name="Badger J.H."/>
            <person name="Ren Q."/>
            <person name="Amedeo P."/>
            <person name="Jones K.M."/>
            <person name="Tallon L.J."/>
            <person name="Delcher A.L."/>
            <person name="Salzberg S.L."/>
            <person name="Silva J.C."/>
            <person name="Haas B.J."/>
            <person name="Majoros W.H."/>
            <person name="Farzad M."/>
            <person name="Carlton J.M."/>
            <person name="Smith R.K. Jr."/>
            <person name="Garg J."/>
            <person name="Pearlman R.E."/>
            <person name="Karrer K.M."/>
            <person name="Sun L."/>
            <person name="Manning G."/>
            <person name="Elde N.C."/>
            <person name="Turkewitz A.P."/>
            <person name="Asai D.J."/>
            <person name="Wilkes D.E."/>
            <person name="Wang Y."/>
            <person name="Cai H."/>
            <person name="Collins K."/>
            <person name="Stewart B.A."/>
            <person name="Lee S.R."/>
            <person name="Wilamowska K."/>
            <person name="Weinberg Z."/>
            <person name="Ruzzo W.L."/>
            <person name="Wloga D."/>
            <person name="Gaertig J."/>
            <person name="Frankel J."/>
            <person name="Tsao C.-C."/>
            <person name="Gorovsky M.A."/>
            <person name="Keeling P.J."/>
            <person name="Waller R.F."/>
            <person name="Patron N.J."/>
            <person name="Cherry J.M."/>
            <person name="Stover N.A."/>
            <person name="Krieger C.J."/>
            <person name="del Toro C."/>
            <person name="Ryder H.F."/>
            <person name="Williamson S.C."/>
            <person name="Barbeau R.A."/>
            <person name="Hamilton E.P."/>
            <person name="Orias E."/>
        </authorList>
    </citation>
    <scope>NUCLEOTIDE SEQUENCE [LARGE SCALE GENOMIC DNA]</scope>
    <source>
        <strain evidence="8">SB210</strain>
    </source>
</reference>
<dbReference type="HOGENOM" id="CLU_001265_33_5_1"/>
<dbReference type="Gene3D" id="1.20.1250.20">
    <property type="entry name" value="MFS general substrate transporter like domains"/>
    <property type="match status" value="1"/>
</dbReference>
<dbReference type="GO" id="GO:0016020">
    <property type="term" value="C:membrane"/>
    <property type="evidence" value="ECO:0007669"/>
    <property type="project" value="UniProtKB-SubCell"/>
</dbReference>
<dbReference type="SUPFAM" id="SSF103473">
    <property type="entry name" value="MFS general substrate transporter"/>
    <property type="match status" value="1"/>
</dbReference>
<gene>
    <name evidence="7" type="ORF">TTHERM_00284120</name>
</gene>
<protein>
    <submittedName>
        <fullName evidence="7">MFS transporter</fullName>
    </submittedName>
</protein>
<dbReference type="PROSITE" id="PS50850">
    <property type="entry name" value="MFS"/>
    <property type="match status" value="1"/>
</dbReference>
<proteinExistence type="predicted"/>
<feature type="domain" description="Major facilitator superfamily (MFS) profile" evidence="6">
    <location>
        <begin position="31"/>
        <end position="485"/>
    </location>
</feature>
<dbReference type="KEGG" id="tet:TTHERM_00284120"/>
<keyword evidence="4 5" id="KW-0472">Membrane</keyword>
<feature type="transmembrane region" description="Helical" evidence="5">
    <location>
        <begin position="305"/>
        <end position="325"/>
    </location>
</feature>
<keyword evidence="2 5" id="KW-0812">Transmembrane</keyword>